<sequence length="111" mass="12286">MSDPYAKYNEVEKLIDAEQFDEAIAGLNEIVAKDETFVLAHLALSRAYTKTGQHDLAIAHGEKACELEPTDSFNFTALSVTYQRAWAGTQEQQYITKAEDAMAKAQTIARG</sequence>
<feature type="repeat" description="TPR" evidence="1">
    <location>
        <begin position="38"/>
        <end position="71"/>
    </location>
</feature>
<organism evidence="2 3">
    <name type="scientific">Rubripirellula lacrimiformis</name>
    <dbReference type="NCBI Taxonomy" id="1930273"/>
    <lineage>
        <taxon>Bacteria</taxon>
        <taxon>Pseudomonadati</taxon>
        <taxon>Planctomycetota</taxon>
        <taxon>Planctomycetia</taxon>
        <taxon>Pirellulales</taxon>
        <taxon>Pirellulaceae</taxon>
        <taxon>Rubripirellula</taxon>
    </lineage>
</organism>
<dbReference type="Pfam" id="PF14559">
    <property type="entry name" value="TPR_19"/>
    <property type="match status" value="1"/>
</dbReference>
<dbReference type="AlphaFoldDB" id="A0A517N7N0"/>
<keyword evidence="3" id="KW-1185">Reference proteome</keyword>
<dbReference type="Gene3D" id="1.25.40.10">
    <property type="entry name" value="Tetratricopeptide repeat domain"/>
    <property type="match status" value="1"/>
</dbReference>
<dbReference type="Proteomes" id="UP000318538">
    <property type="component" value="Chromosome"/>
</dbReference>
<gene>
    <name evidence="2" type="ORF">K227x_15250</name>
</gene>
<dbReference type="EMBL" id="CP036525">
    <property type="protein sequence ID" value="QDT03143.1"/>
    <property type="molecule type" value="Genomic_DNA"/>
</dbReference>
<accession>A0A517N7N0</accession>
<dbReference type="InterPro" id="IPR019734">
    <property type="entry name" value="TPR_rpt"/>
</dbReference>
<evidence type="ECO:0000313" key="3">
    <source>
        <dbReference type="Proteomes" id="UP000318538"/>
    </source>
</evidence>
<evidence type="ECO:0000313" key="2">
    <source>
        <dbReference type="EMBL" id="QDT03143.1"/>
    </source>
</evidence>
<name>A0A517N7N0_9BACT</name>
<dbReference type="PROSITE" id="PS50005">
    <property type="entry name" value="TPR"/>
    <property type="match status" value="1"/>
</dbReference>
<dbReference type="SUPFAM" id="SSF48452">
    <property type="entry name" value="TPR-like"/>
    <property type="match status" value="1"/>
</dbReference>
<evidence type="ECO:0000256" key="1">
    <source>
        <dbReference type="PROSITE-ProRule" id="PRU00339"/>
    </source>
</evidence>
<proteinExistence type="predicted"/>
<keyword evidence="1" id="KW-0802">TPR repeat</keyword>
<dbReference type="InterPro" id="IPR011990">
    <property type="entry name" value="TPR-like_helical_dom_sf"/>
</dbReference>
<protein>
    <submittedName>
        <fullName evidence="2">Tetratricopeptide repeat protein</fullName>
    </submittedName>
</protein>
<dbReference type="KEGG" id="rlc:K227x_15250"/>
<reference evidence="2 3" key="1">
    <citation type="submission" date="2019-02" db="EMBL/GenBank/DDBJ databases">
        <title>Deep-cultivation of Planctomycetes and their phenomic and genomic characterization uncovers novel biology.</title>
        <authorList>
            <person name="Wiegand S."/>
            <person name="Jogler M."/>
            <person name="Boedeker C."/>
            <person name="Pinto D."/>
            <person name="Vollmers J."/>
            <person name="Rivas-Marin E."/>
            <person name="Kohn T."/>
            <person name="Peeters S.H."/>
            <person name="Heuer A."/>
            <person name="Rast P."/>
            <person name="Oberbeckmann S."/>
            <person name="Bunk B."/>
            <person name="Jeske O."/>
            <person name="Meyerdierks A."/>
            <person name="Storesund J.E."/>
            <person name="Kallscheuer N."/>
            <person name="Luecker S."/>
            <person name="Lage O.M."/>
            <person name="Pohl T."/>
            <person name="Merkel B.J."/>
            <person name="Hornburger P."/>
            <person name="Mueller R.-W."/>
            <person name="Bruemmer F."/>
            <person name="Labrenz M."/>
            <person name="Spormann A.M."/>
            <person name="Op den Camp H."/>
            <person name="Overmann J."/>
            <person name="Amann R."/>
            <person name="Jetten M.S.M."/>
            <person name="Mascher T."/>
            <person name="Medema M.H."/>
            <person name="Devos D.P."/>
            <person name="Kaster A.-K."/>
            <person name="Ovreas L."/>
            <person name="Rohde M."/>
            <person name="Galperin M.Y."/>
            <person name="Jogler C."/>
        </authorList>
    </citation>
    <scope>NUCLEOTIDE SEQUENCE [LARGE SCALE GENOMIC DNA]</scope>
    <source>
        <strain evidence="2 3">K22_7</strain>
    </source>
</reference>